<gene>
    <name evidence="3" type="ORF">HG66A1_00620</name>
</gene>
<evidence type="ECO:0008006" key="5">
    <source>
        <dbReference type="Google" id="ProtNLM"/>
    </source>
</evidence>
<protein>
    <recommendedName>
        <fullName evidence="5">DUF4177 domain-containing protein</fullName>
    </recommendedName>
</protein>
<keyword evidence="2" id="KW-1133">Transmembrane helix</keyword>
<sequence>MAIFICSECGHTEETPEEYIGKKARCLSCQTMGTVQAKPPAPPRQSPQPVVKESSAAPPPQDFVKEETPVPQAPASASRSNSLTFVLIGLVAAILVIQLLSIRLNMPASVQWEYKIVSPKDSVIIEELDDLGEQGWEVVTARRASGYNDSYSYEMILKRAK</sequence>
<keyword evidence="2" id="KW-0812">Transmembrane</keyword>
<evidence type="ECO:0000313" key="4">
    <source>
        <dbReference type="Proteomes" id="UP000320421"/>
    </source>
</evidence>
<dbReference type="Pfam" id="PF13783">
    <property type="entry name" value="DUF4177"/>
    <property type="match status" value="1"/>
</dbReference>
<proteinExistence type="predicted"/>
<dbReference type="Proteomes" id="UP000320421">
    <property type="component" value="Chromosome"/>
</dbReference>
<name>A0A517PG00_9PLAN</name>
<reference evidence="3 4" key="1">
    <citation type="submission" date="2019-02" db="EMBL/GenBank/DDBJ databases">
        <title>Deep-cultivation of Planctomycetes and their phenomic and genomic characterization uncovers novel biology.</title>
        <authorList>
            <person name="Wiegand S."/>
            <person name="Jogler M."/>
            <person name="Boedeker C."/>
            <person name="Pinto D."/>
            <person name="Vollmers J."/>
            <person name="Rivas-Marin E."/>
            <person name="Kohn T."/>
            <person name="Peeters S.H."/>
            <person name="Heuer A."/>
            <person name="Rast P."/>
            <person name="Oberbeckmann S."/>
            <person name="Bunk B."/>
            <person name="Jeske O."/>
            <person name="Meyerdierks A."/>
            <person name="Storesund J.E."/>
            <person name="Kallscheuer N."/>
            <person name="Luecker S."/>
            <person name="Lage O.M."/>
            <person name="Pohl T."/>
            <person name="Merkel B.J."/>
            <person name="Hornburger P."/>
            <person name="Mueller R.-W."/>
            <person name="Bruemmer F."/>
            <person name="Labrenz M."/>
            <person name="Spormann A.M."/>
            <person name="Op den Camp H."/>
            <person name="Overmann J."/>
            <person name="Amann R."/>
            <person name="Jetten M.S.M."/>
            <person name="Mascher T."/>
            <person name="Medema M.H."/>
            <person name="Devos D.P."/>
            <person name="Kaster A.-K."/>
            <person name="Ovreas L."/>
            <person name="Rohde M."/>
            <person name="Galperin M.Y."/>
            <person name="Jogler C."/>
        </authorList>
    </citation>
    <scope>NUCLEOTIDE SEQUENCE [LARGE SCALE GENOMIC DNA]</scope>
    <source>
        <strain evidence="3 4">HG66A1</strain>
    </source>
</reference>
<keyword evidence="4" id="KW-1185">Reference proteome</keyword>
<dbReference type="RefSeq" id="WP_145179712.1">
    <property type="nucleotide sequence ID" value="NZ_CP036266.1"/>
</dbReference>
<feature type="transmembrane region" description="Helical" evidence="2">
    <location>
        <begin position="83"/>
        <end position="102"/>
    </location>
</feature>
<dbReference type="OrthoDB" id="291820at2"/>
<evidence type="ECO:0000256" key="1">
    <source>
        <dbReference type="SAM" id="MobiDB-lite"/>
    </source>
</evidence>
<dbReference type="InterPro" id="IPR025234">
    <property type="entry name" value="YjzH-like"/>
</dbReference>
<keyword evidence="2" id="KW-0472">Membrane</keyword>
<organism evidence="3 4">
    <name type="scientific">Gimesia chilikensis</name>
    <dbReference type="NCBI Taxonomy" id="2605989"/>
    <lineage>
        <taxon>Bacteria</taxon>
        <taxon>Pseudomonadati</taxon>
        <taxon>Planctomycetota</taxon>
        <taxon>Planctomycetia</taxon>
        <taxon>Planctomycetales</taxon>
        <taxon>Planctomycetaceae</taxon>
        <taxon>Gimesia</taxon>
    </lineage>
</organism>
<evidence type="ECO:0000313" key="3">
    <source>
        <dbReference type="EMBL" id="QDT18303.1"/>
    </source>
</evidence>
<evidence type="ECO:0000256" key="2">
    <source>
        <dbReference type="SAM" id="Phobius"/>
    </source>
</evidence>
<dbReference type="EMBL" id="CP036266">
    <property type="protein sequence ID" value="QDT18303.1"/>
    <property type="molecule type" value="Genomic_DNA"/>
</dbReference>
<accession>A0A517PG00</accession>
<dbReference type="AlphaFoldDB" id="A0A517PG00"/>
<feature type="region of interest" description="Disordered" evidence="1">
    <location>
        <begin position="34"/>
        <end position="80"/>
    </location>
</feature>